<proteinExistence type="predicted"/>
<organism evidence="2 3">
    <name type="scientific">Trichoderma asperellum</name>
    <name type="common">Filamentous fungus</name>
    <dbReference type="NCBI Taxonomy" id="101201"/>
    <lineage>
        <taxon>Eukaryota</taxon>
        <taxon>Fungi</taxon>
        <taxon>Dikarya</taxon>
        <taxon>Ascomycota</taxon>
        <taxon>Pezizomycotina</taxon>
        <taxon>Sordariomycetes</taxon>
        <taxon>Hypocreomycetidae</taxon>
        <taxon>Hypocreales</taxon>
        <taxon>Hypocreaceae</taxon>
        <taxon>Trichoderma</taxon>
    </lineage>
</organism>
<dbReference type="EMBL" id="BLZH01000003">
    <property type="protein sequence ID" value="GFP53649.1"/>
    <property type="molecule type" value="Genomic_DNA"/>
</dbReference>
<evidence type="ECO:0000313" key="3">
    <source>
        <dbReference type="Proteomes" id="UP000517252"/>
    </source>
</evidence>
<gene>
    <name evidence="2" type="ORF">TASIC1_0003002700</name>
</gene>
<dbReference type="Proteomes" id="UP000517252">
    <property type="component" value="Unassembled WGS sequence"/>
</dbReference>
<comment type="caution">
    <text evidence="2">The sequence shown here is derived from an EMBL/GenBank/DDBJ whole genome shotgun (WGS) entry which is preliminary data.</text>
</comment>
<protein>
    <submittedName>
        <fullName evidence="2">Uncharacterized protein</fullName>
    </submittedName>
</protein>
<feature type="region of interest" description="Disordered" evidence="1">
    <location>
        <begin position="112"/>
        <end position="143"/>
    </location>
</feature>
<sequence>MRSRRRLSGLSQADADALIPVLGQHTKGYSSHEQQLADPTNIGAHSNSFTISDQISFLCCRPPIAAALLPASLAAHAAKGNKPLKEEFVGASRGATSGVDEDINLRAAIVCSDAGQPEPEPEPEPSVDNIASRGSWAVRETGP</sequence>
<dbReference type="AlphaFoldDB" id="A0A6V8QN75"/>
<evidence type="ECO:0000313" key="2">
    <source>
        <dbReference type="EMBL" id="GFP53649.1"/>
    </source>
</evidence>
<accession>A0A6V8QN75</accession>
<name>A0A6V8QN75_TRIAP</name>
<reference evidence="2 3" key="1">
    <citation type="submission" date="2020-07" db="EMBL/GenBank/DDBJ databases">
        <title>Trichoderma asperellum IC-1 whole genome shotgun sequence.</title>
        <authorList>
            <person name="Kanamasa S."/>
            <person name="Takahashi H."/>
        </authorList>
    </citation>
    <scope>NUCLEOTIDE SEQUENCE [LARGE SCALE GENOMIC DNA]</scope>
    <source>
        <strain evidence="2 3">IC-1</strain>
    </source>
</reference>
<evidence type="ECO:0000256" key="1">
    <source>
        <dbReference type="SAM" id="MobiDB-lite"/>
    </source>
</evidence>